<feature type="compositionally biased region" description="Polar residues" evidence="1">
    <location>
        <begin position="405"/>
        <end position="416"/>
    </location>
</feature>
<feature type="compositionally biased region" description="Polar residues" evidence="1">
    <location>
        <begin position="222"/>
        <end position="237"/>
    </location>
</feature>
<name>A0A6G1LBT2_9PEZI</name>
<accession>A0A6G1LBT2</accession>
<feature type="region of interest" description="Disordered" evidence="1">
    <location>
        <begin position="267"/>
        <end position="335"/>
    </location>
</feature>
<organism evidence="2 3">
    <name type="scientific">Teratosphaeria nubilosa</name>
    <dbReference type="NCBI Taxonomy" id="161662"/>
    <lineage>
        <taxon>Eukaryota</taxon>
        <taxon>Fungi</taxon>
        <taxon>Dikarya</taxon>
        <taxon>Ascomycota</taxon>
        <taxon>Pezizomycotina</taxon>
        <taxon>Dothideomycetes</taxon>
        <taxon>Dothideomycetidae</taxon>
        <taxon>Mycosphaerellales</taxon>
        <taxon>Teratosphaeriaceae</taxon>
        <taxon>Teratosphaeria</taxon>
    </lineage>
</organism>
<dbReference type="OrthoDB" id="5421971at2759"/>
<dbReference type="EMBL" id="ML995830">
    <property type="protein sequence ID" value="KAF2769878.1"/>
    <property type="molecule type" value="Genomic_DNA"/>
</dbReference>
<proteinExistence type="predicted"/>
<dbReference type="AlphaFoldDB" id="A0A6G1LBT2"/>
<gene>
    <name evidence="2" type="ORF">EJ03DRAFT_327021</name>
</gene>
<evidence type="ECO:0000256" key="1">
    <source>
        <dbReference type="SAM" id="MobiDB-lite"/>
    </source>
</evidence>
<feature type="region of interest" description="Disordered" evidence="1">
    <location>
        <begin position="349"/>
        <end position="436"/>
    </location>
</feature>
<evidence type="ECO:0000313" key="3">
    <source>
        <dbReference type="Proteomes" id="UP000799436"/>
    </source>
</evidence>
<feature type="compositionally biased region" description="Low complexity" evidence="1">
    <location>
        <begin position="267"/>
        <end position="283"/>
    </location>
</feature>
<evidence type="ECO:0000313" key="2">
    <source>
        <dbReference type="EMBL" id="KAF2769878.1"/>
    </source>
</evidence>
<feature type="region of interest" description="Disordered" evidence="1">
    <location>
        <begin position="204"/>
        <end position="244"/>
    </location>
</feature>
<feature type="region of interest" description="Disordered" evidence="1">
    <location>
        <begin position="124"/>
        <end position="149"/>
    </location>
</feature>
<dbReference type="Proteomes" id="UP000799436">
    <property type="component" value="Unassembled WGS sequence"/>
</dbReference>
<feature type="compositionally biased region" description="Basic and acidic residues" evidence="1">
    <location>
        <begin position="349"/>
        <end position="369"/>
    </location>
</feature>
<sequence length="436" mass="48103">MYRASDPRFRRRLNEIGQTVETATESAQSGLYIFCQRYVKPCFEGVSNCFTTCVDASCPAFNYSQRDRLRRQRGRARSRGRAELNFDFYDDWDDLDENDGVLGWGGNDEFDRLLAGSGATGNYGAVAQQPSRQKGMNYPRARRKSAAQLEADPRVIPGSSGQGFFGRLFGGKALRYQPSAADLQEHPGARRLARDFTEGEALLEESDPGEGHGAGKNHGRNRSGTATSGNTTDSFSSRGDIFPSGEELEDAIPLDDEFAMVLERRNTFGTSGPETGTESSSSKTARKKGKRPSTSSRTSTRRTDSSRSMRSSVGKRRSRNNSEVHSPIDEDVAEIRQVQEIVPTFSELKQEEARVEQEEEADVARRRAEAQNLAIERGLSARGGDEELPSKEAMPQQHVSPARSARQTSEEPSQLPTPLPTDDEEESAQDSQPGKS</sequence>
<reference evidence="2" key="1">
    <citation type="journal article" date="2020" name="Stud. Mycol.">
        <title>101 Dothideomycetes genomes: a test case for predicting lifestyles and emergence of pathogens.</title>
        <authorList>
            <person name="Haridas S."/>
            <person name="Albert R."/>
            <person name="Binder M."/>
            <person name="Bloem J."/>
            <person name="Labutti K."/>
            <person name="Salamov A."/>
            <person name="Andreopoulos B."/>
            <person name="Baker S."/>
            <person name="Barry K."/>
            <person name="Bills G."/>
            <person name="Bluhm B."/>
            <person name="Cannon C."/>
            <person name="Castanera R."/>
            <person name="Culley D."/>
            <person name="Daum C."/>
            <person name="Ezra D."/>
            <person name="Gonzalez J."/>
            <person name="Henrissat B."/>
            <person name="Kuo A."/>
            <person name="Liang C."/>
            <person name="Lipzen A."/>
            <person name="Lutzoni F."/>
            <person name="Magnuson J."/>
            <person name="Mondo S."/>
            <person name="Nolan M."/>
            <person name="Ohm R."/>
            <person name="Pangilinan J."/>
            <person name="Park H.-J."/>
            <person name="Ramirez L."/>
            <person name="Alfaro M."/>
            <person name="Sun H."/>
            <person name="Tritt A."/>
            <person name="Yoshinaga Y."/>
            <person name="Zwiers L.-H."/>
            <person name="Turgeon B."/>
            <person name="Goodwin S."/>
            <person name="Spatafora J."/>
            <person name="Crous P."/>
            <person name="Grigoriev I."/>
        </authorList>
    </citation>
    <scope>NUCLEOTIDE SEQUENCE</scope>
    <source>
        <strain evidence="2">CBS 116005</strain>
    </source>
</reference>
<keyword evidence="3" id="KW-1185">Reference proteome</keyword>
<protein>
    <submittedName>
        <fullName evidence="2">Uncharacterized protein</fullName>
    </submittedName>
</protein>